<sequence>MVYMLLASSNYVKIGEDKDLSVMTNVDLKKLFPGKKIDRVTEMNLSANQERAEMVKKRLAWKRERLSTGAVTRGGVVDPIKLVVELAPMEIRTLIVGFAHAMERPLMHSAL</sequence>
<reference evidence="2" key="1">
    <citation type="submission" date="2022-02" db="EMBL/GenBank/DDBJ databases">
        <authorList>
            <person name="Henning P.M."/>
            <person name="McCubbin A.G."/>
            <person name="Shore J.S."/>
        </authorList>
    </citation>
    <scope>NUCLEOTIDE SEQUENCE</scope>
    <source>
        <strain evidence="2">F60SS</strain>
        <tissue evidence="2">Leaves</tissue>
    </source>
</reference>
<dbReference type="Pfam" id="PF17677">
    <property type="entry name" value="Glyco_hydro38C2"/>
    <property type="match status" value="1"/>
</dbReference>
<organism evidence="2 3">
    <name type="scientific">Turnera subulata</name>
    <dbReference type="NCBI Taxonomy" id="218843"/>
    <lineage>
        <taxon>Eukaryota</taxon>
        <taxon>Viridiplantae</taxon>
        <taxon>Streptophyta</taxon>
        <taxon>Embryophyta</taxon>
        <taxon>Tracheophyta</taxon>
        <taxon>Spermatophyta</taxon>
        <taxon>Magnoliopsida</taxon>
        <taxon>eudicotyledons</taxon>
        <taxon>Gunneridae</taxon>
        <taxon>Pentapetalae</taxon>
        <taxon>rosids</taxon>
        <taxon>fabids</taxon>
        <taxon>Malpighiales</taxon>
        <taxon>Passifloraceae</taxon>
        <taxon>Turnera</taxon>
    </lineage>
</organism>
<dbReference type="InterPro" id="IPR050843">
    <property type="entry name" value="Glycosyl_Hydrlase_38"/>
</dbReference>
<evidence type="ECO:0000313" key="3">
    <source>
        <dbReference type="Proteomes" id="UP001141552"/>
    </source>
</evidence>
<evidence type="ECO:0000259" key="1">
    <source>
        <dbReference type="Pfam" id="PF17677"/>
    </source>
</evidence>
<gene>
    <name evidence="2" type="ORF">Tsubulata_006931</name>
</gene>
<dbReference type="GO" id="GO:0004559">
    <property type="term" value="F:alpha-mannosidase activity"/>
    <property type="evidence" value="ECO:0007669"/>
    <property type="project" value="TreeGrafter"/>
</dbReference>
<dbReference type="InterPro" id="IPR041147">
    <property type="entry name" value="GH38_C"/>
</dbReference>
<proteinExistence type="predicted"/>
<protein>
    <recommendedName>
        <fullName evidence="1">Glycosyl hydrolases family 38 C-terminal domain-containing protein</fullName>
    </recommendedName>
</protein>
<dbReference type="InterPro" id="IPR011013">
    <property type="entry name" value="Gal_mutarotase_sf_dom"/>
</dbReference>
<dbReference type="GO" id="GO:0005975">
    <property type="term" value="P:carbohydrate metabolic process"/>
    <property type="evidence" value="ECO:0007669"/>
    <property type="project" value="InterPro"/>
</dbReference>
<dbReference type="AlphaFoldDB" id="A0A9Q0GDI2"/>
<dbReference type="OrthoDB" id="2016903at2759"/>
<dbReference type="Gene3D" id="2.60.40.1360">
    <property type="match status" value="1"/>
</dbReference>
<feature type="domain" description="Glycosyl hydrolases family 38 C-terminal" evidence="1">
    <location>
        <begin position="27"/>
        <end position="94"/>
    </location>
</feature>
<comment type="caution">
    <text evidence="2">The sequence shown here is derived from an EMBL/GenBank/DDBJ whole genome shotgun (WGS) entry which is preliminary data.</text>
</comment>
<dbReference type="SUPFAM" id="SSF74650">
    <property type="entry name" value="Galactose mutarotase-like"/>
    <property type="match status" value="1"/>
</dbReference>
<dbReference type="PANTHER" id="PTHR11607">
    <property type="entry name" value="ALPHA-MANNOSIDASE"/>
    <property type="match status" value="1"/>
</dbReference>
<dbReference type="EMBL" id="JAKUCV010001087">
    <property type="protein sequence ID" value="KAJ4847751.1"/>
    <property type="molecule type" value="Genomic_DNA"/>
</dbReference>
<dbReference type="Proteomes" id="UP001141552">
    <property type="component" value="Unassembled WGS sequence"/>
</dbReference>
<accession>A0A9Q0GDI2</accession>
<name>A0A9Q0GDI2_9ROSI</name>
<reference evidence="2" key="2">
    <citation type="journal article" date="2023" name="Plants (Basel)">
        <title>Annotation of the Turnera subulata (Passifloraceae) Draft Genome Reveals the S-Locus Evolved after the Divergence of Turneroideae from Passifloroideae in a Stepwise Manner.</title>
        <authorList>
            <person name="Henning P.M."/>
            <person name="Roalson E.H."/>
            <person name="Mir W."/>
            <person name="McCubbin A.G."/>
            <person name="Shore J.S."/>
        </authorList>
    </citation>
    <scope>NUCLEOTIDE SEQUENCE</scope>
    <source>
        <strain evidence="2">F60SS</strain>
    </source>
</reference>
<dbReference type="PANTHER" id="PTHR11607:SF67">
    <property type="entry name" value="ALPHA-MANNOSIDASE"/>
    <property type="match status" value="1"/>
</dbReference>
<evidence type="ECO:0000313" key="2">
    <source>
        <dbReference type="EMBL" id="KAJ4847751.1"/>
    </source>
</evidence>
<keyword evidence="3" id="KW-1185">Reference proteome</keyword>
<dbReference type="GO" id="GO:0030246">
    <property type="term" value="F:carbohydrate binding"/>
    <property type="evidence" value="ECO:0007669"/>
    <property type="project" value="InterPro"/>
</dbReference>